<dbReference type="InterPro" id="IPR025164">
    <property type="entry name" value="Toastrack_DUF4097"/>
</dbReference>
<name>A0AAP5H2V5_PAEAM</name>
<accession>A0AAP5H2V5</accession>
<evidence type="ECO:0000259" key="1">
    <source>
        <dbReference type="Pfam" id="PF13349"/>
    </source>
</evidence>
<protein>
    <submittedName>
        <fullName evidence="2">DUF4097 and DUF4098 domain-containing protein YvlB</fullName>
    </submittedName>
</protein>
<sequence length="299" mass="32323">MTTKKWFVTALLCILIGLVGVSVYGVEFGNQREDYSKRWDFKNDELQRLLIDANLNANIQFIVSPESEGYIEAEGKWDKESIESLENATLSGGTFNLVKPDRVRIEFFNFNWSNSKPTLTVAIPEGHTLDEVKLTSSSTDYNLAGLHANTLNITNTSGEVRLKDITVPQIGLRLTSGDISGSGIEGDMNVKMTSGSFKMDAVTGNVTSDLTSGDFQIKELAGAANVTFTSGTVRIEQTTVAPIDVSGQSGDITIKAAPEFAGFYDVKVTSGDINIPESPMTSTDVIKARATSGSIKITQ</sequence>
<dbReference type="AlphaFoldDB" id="A0AAP5H2V5"/>
<reference evidence="2" key="1">
    <citation type="submission" date="2023-07" db="EMBL/GenBank/DDBJ databases">
        <title>Sorghum-associated microbial communities from plants grown in Nebraska, USA.</title>
        <authorList>
            <person name="Schachtman D."/>
        </authorList>
    </citation>
    <scope>NUCLEOTIDE SEQUENCE</scope>
    <source>
        <strain evidence="2">BE80</strain>
    </source>
</reference>
<evidence type="ECO:0000313" key="3">
    <source>
        <dbReference type="Proteomes" id="UP001254832"/>
    </source>
</evidence>
<dbReference type="RefSeq" id="WP_310137835.1">
    <property type="nucleotide sequence ID" value="NZ_JAVDTR010000003.1"/>
</dbReference>
<dbReference type="Pfam" id="PF13349">
    <property type="entry name" value="DUF4097"/>
    <property type="match status" value="1"/>
</dbReference>
<feature type="domain" description="DUF4097" evidence="1">
    <location>
        <begin position="48"/>
        <end position="283"/>
    </location>
</feature>
<dbReference type="Proteomes" id="UP001254832">
    <property type="component" value="Unassembled WGS sequence"/>
</dbReference>
<gene>
    <name evidence="2" type="ORF">J2W91_001541</name>
</gene>
<evidence type="ECO:0000313" key="2">
    <source>
        <dbReference type="EMBL" id="MDR6723089.1"/>
    </source>
</evidence>
<organism evidence="2 3">
    <name type="scientific">Paenibacillus amylolyticus</name>
    <dbReference type="NCBI Taxonomy" id="1451"/>
    <lineage>
        <taxon>Bacteria</taxon>
        <taxon>Bacillati</taxon>
        <taxon>Bacillota</taxon>
        <taxon>Bacilli</taxon>
        <taxon>Bacillales</taxon>
        <taxon>Paenibacillaceae</taxon>
        <taxon>Paenibacillus</taxon>
    </lineage>
</organism>
<comment type="caution">
    <text evidence="2">The sequence shown here is derived from an EMBL/GenBank/DDBJ whole genome shotgun (WGS) entry which is preliminary data.</text>
</comment>
<proteinExistence type="predicted"/>
<dbReference type="EMBL" id="JAVDTR010000003">
    <property type="protein sequence ID" value="MDR6723089.1"/>
    <property type="molecule type" value="Genomic_DNA"/>
</dbReference>